<accession>A0AAD5KDU5</accession>
<protein>
    <recommendedName>
        <fullName evidence="2">HD domain-containing protein</fullName>
    </recommendedName>
</protein>
<keyword evidence="1" id="KW-0547">Nucleotide-binding</keyword>
<sequence length="382" mass="44439">MLKLMNTGPAIGKEPNYILNGLLNNRQPNWDKIEQYDWVKVLKNCPQDAIHHAEGDVWTHTRMVIDELLNDADYQALDARPQYILFLSALLHDIAKPVCTFEENGRIHSPRHAAVGEKMVRELLWNADFQEREKIAALVRLHGLPIWTMEKPSPERAIMAASCRVSNHWLYILAKADAKGRICEDKDELLFRIDIFKELCLENDCFYTPKSFHNAHSQFKYFQSDTDKYPSMIFDDTAFEVIILSGIAGSGKDSFHQKQFRDYPSVSLDAIRETHKIKPTDKDAQGKVIQIAYEQAKEYCRKKQSFVWNSTNLTADLRSKLIRTLSVYNPYFKIYYVETPLSNVFSRRQDDIPSDVLQRMIRQLDLPLPNEVHEIHYVRNGF</sequence>
<feature type="domain" description="HD" evidence="2">
    <location>
        <begin position="85"/>
        <end position="166"/>
    </location>
</feature>
<dbReference type="PANTHER" id="PTHR47545:SF1">
    <property type="entry name" value="MULTIFUNCTIONAL CCA PROTEIN"/>
    <property type="match status" value="1"/>
</dbReference>
<organism evidence="3 4">
    <name type="scientific">Daphnia sinensis</name>
    <dbReference type="NCBI Taxonomy" id="1820382"/>
    <lineage>
        <taxon>Eukaryota</taxon>
        <taxon>Metazoa</taxon>
        <taxon>Ecdysozoa</taxon>
        <taxon>Arthropoda</taxon>
        <taxon>Crustacea</taxon>
        <taxon>Branchiopoda</taxon>
        <taxon>Diplostraca</taxon>
        <taxon>Cladocera</taxon>
        <taxon>Anomopoda</taxon>
        <taxon>Daphniidae</taxon>
        <taxon>Daphnia</taxon>
        <taxon>Daphnia similis group</taxon>
    </lineage>
</organism>
<comment type="caution">
    <text evidence="3">The sequence shown here is derived from an EMBL/GenBank/DDBJ whole genome shotgun (WGS) entry which is preliminary data.</text>
</comment>
<dbReference type="AlphaFoldDB" id="A0AAD5KDU5"/>
<dbReference type="InterPro" id="IPR027417">
    <property type="entry name" value="P-loop_NTPase"/>
</dbReference>
<keyword evidence="4" id="KW-1185">Reference proteome</keyword>
<dbReference type="Proteomes" id="UP000820818">
    <property type="component" value="Unassembled WGS sequence"/>
</dbReference>
<dbReference type="CDD" id="cd00077">
    <property type="entry name" value="HDc"/>
    <property type="match status" value="1"/>
</dbReference>
<name>A0AAD5KDU5_9CRUS</name>
<dbReference type="Pfam" id="PF13671">
    <property type="entry name" value="AAA_33"/>
    <property type="match status" value="1"/>
</dbReference>
<dbReference type="SUPFAM" id="SSF109604">
    <property type="entry name" value="HD-domain/PDEase-like"/>
    <property type="match status" value="1"/>
</dbReference>
<dbReference type="PANTHER" id="PTHR47545">
    <property type="entry name" value="MULTIFUNCTIONAL CCA PROTEIN"/>
    <property type="match status" value="1"/>
</dbReference>
<dbReference type="Gene3D" id="3.40.50.300">
    <property type="entry name" value="P-loop containing nucleotide triphosphate hydrolases"/>
    <property type="match status" value="1"/>
</dbReference>
<dbReference type="EMBL" id="WJBH02000281">
    <property type="protein sequence ID" value="KAI9549702.1"/>
    <property type="molecule type" value="Genomic_DNA"/>
</dbReference>
<reference evidence="3" key="1">
    <citation type="submission" date="2022-05" db="EMBL/GenBank/DDBJ databases">
        <title>A multi-omics perspective on studying reproductive biology in Daphnia sinensis.</title>
        <authorList>
            <person name="Jia J."/>
        </authorList>
    </citation>
    <scope>NUCLEOTIDE SEQUENCE</scope>
    <source>
        <strain evidence="3">WSL</strain>
    </source>
</reference>
<evidence type="ECO:0000259" key="2">
    <source>
        <dbReference type="Pfam" id="PF01966"/>
    </source>
</evidence>
<evidence type="ECO:0000256" key="1">
    <source>
        <dbReference type="ARBA" id="ARBA00022741"/>
    </source>
</evidence>
<dbReference type="SUPFAM" id="SSF52540">
    <property type="entry name" value="P-loop containing nucleoside triphosphate hydrolases"/>
    <property type="match status" value="1"/>
</dbReference>
<dbReference type="Pfam" id="PF01966">
    <property type="entry name" value="HD"/>
    <property type="match status" value="1"/>
</dbReference>
<proteinExistence type="predicted"/>
<dbReference type="Gene3D" id="1.10.3090.10">
    <property type="entry name" value="cca-adding enzyme, domain 2"/>
    <property type="match status" value="1"/>
</dbReference>
<dbReference type="InterPro" id="IPR003607">
    <property type="entry name" value="HD/PDEase_dom"/>
</dbReference>
<gene>
    <name evidence="3" type="ORF">GHT06_007388</name>
</gene>
<evidence type="ECO:0000313" key="3">
    <source>
        <dbReference type="EMBL" id="KAI9549702.1"/>
    </source>
</evidence>
<dbReference type="InterPro" id="IPR050124">
    <property type="entry name" value="tRNA_CCA-adding_enzyme"/>
</dbReference>
<dbReference type="GO" id="GO:0000166">
    <property type="term" value="F:nucleotide binding"/>
    <property type="evidence" value="ECO:0007669"/>
    <property type="project" value="UniProtKB-KW"/>
</dbReference>
<dbReference type="InterPro" id="IPR006674">
    <property type="entry name" value="HD_domain"/>
</dbReference>
<evidence type="ECO:0000313" key="4">
    <source>
        <dbReference type="Proteomes" id="UP000820818"/>
    </source>
</evidence>